<dbReference type="Proteomes" id="UP000263094">
    <property type="component" value="Unassembled WGS sequence"/>
</dbReference>
<evidence type="ECO:0000313" key="2">
    <source>
        <dbReference type="EMBL" id="RFU88141.1"/>
    </source>
</evidence>
<reference evidence="2 3" key="1">
    <citation type="submission" date="2018-08" db="EMBL/GenBank/DDBJ databases">
        <title>Isolation, diversity and antifungal activity of Actinobacteria from wheat.</title>
        <authorList>
            <person name="Han C."/>
        </authorList>
    </citation>
    <scope>NUCLEOTIDE SEQUENCE [LARGE SCALE GENOMIC DNA]</scope>
    <source>
        <strain evidence="2 3">NEAU-YY421</strain>
    </source>
</reference>
<organism evidence="2 3">
    <name type="scientific">Streptomyces triticagri</name>
    <dbReference type="NCBI Taxonomy" id="2293568"/>
    <lineage>
        <taxon>Bacteria</taxon>
        <taxon>Bacillati</taxon>
        <taxon>Actinomycetota</taxon>
        <taxon>Actinomycetes</taxon>
        <taxon>Kitasatosporales</taxon>
        <taxon>Streptomycetaceae</taxon>
        <taxon>Streptomyces</taxon>
    </lineage>
</organism>
<feature type="region of interest" description="Disordered" evidence="1">
    <location>
        <begin position="61"/>
        <end position="87"/>
    </location>
</feature>
<gene>
    <name evidence="2" type="ORF">DY218_03230</name>
</gene>
<evidence type="ECO:0000256" key="1">
    <source>
        <dbReference type="SAM" id="MobiDB-lite"/>
    </source>
</evidence>
<dbReference type="EMBL" id="QUAK01000016">
    <property type="protein sequence ID" value="RFU88141.1"/>
    <property type="molecule type" value="Genomic_DNA"/>
</dbReference>
<keyword evidence="3" id="KW-1185">Reference proteome</keyword>
<evidence type="ECO:0000313" key="3">
    <source>
        <dbReference type="Proteomes" id="UP000263094"/>
    </source>
</evidence>
<proteinExistence type="predicted"/>
<accession>A0A372MB67</accession>
<protein>
    <submittedName>
        <fullName evidence="2">Uncharacterized protein</fullName>
    </submittedName>
</protein>
<comment type="caution">
    <text evidence="2">The sequence shown here is derived from an EMBL/GenBank/DDBJ whole genome shotgun (WGS) entry which is preliminary data.</text>
</comment>
<name>A0A372MB67_9ACTN</name>
<dbReference type="AlphaFoldDB" id="A0A372MB67"/>
<sequence length="87" mass="8936">MRPSTPSRKVSHIPAPGDVLAGASVVASAGVNEPFLAGATGYAIPGGIFFLVSALRLGRTAEQGAEPHRPHRAIRPALVSSKPQASR</sequence>